<feature type="domain" description="Phosphotyrosine protein phosphatase I" evidence="1">
    <location>
        <begin position="1"/>
        <end position="179"/>
    </location>
</feature>
<dbReference type="Proteomes" id="UP000718821">
    <property type="component" value="Unassembled WGS sequence"/>
</dbReference>
<dbReference type="InterPro" id="IPR023485">
    <property type="entry name" value="Ptyr_pPase"/>
</dbReference>
<organism evidence="2 3">
    <name type="scientific">Bifidobacterium pullorum subsp. saeculare</name>
    <dbReference type="NCBI Taxonomy" id="78257"/>
    <lineage>
        <taxon>Bacteria</taxon>
        <taxon>Bacillati</taxon>
        <taxon>Actinomycetota</taxon>
        <taxon>Actinomycetes</taxon>
        <taxon>Bifidobacteriales</taxon>
        <taxon>Bifidobacteriaceae</taxon>
        <taxon>Bifidobacterium</taxon>
    </lineage>
</organism>
<dbReference type="RefSeq" id="WP_204468525.1">
    <property type="nucleotide sequence ID" value="NZ_JACLYU010000006.1"/>
</dbReference>
<dbReference type="PANTHER" id="PTHR11717:SF31">
    <property type="entry name" value="LOW MOLECULAR WEIGHT PROTEIN-TYROSINE-PHOSPHATASE ETP-RELATED"/>
    <property type="match status" value="1"/>
</dbReference>
<dbReference type="SUPFAM" id="SSF52788">
    <property type="entry name" value="Phosphotyrosine protein phosphatases I"/>
    <property type="match status" value="1"/>
</dbReference>
<dbReference type="EMBL" id="JACLYU010000006">
    <property type="protein sequence ID" value="MBM6699626.1"/>
    <property type="molecule type" value="Genomic_DNA"/>
</dbReference>
<dbReference type="PANTHER" id="PTHR11717">
    <property type="entry name" value="LOW MOLECULAR WEIGHT PROTEIN TYROSINE PHOSPHATASE"/>
    <property type="match status" value="1"/>
</dbReference>
<reference evidence="2" key="2">
    <citation type="journal article" date="2021" name="Sci. Rep.">
        <title>The distribution of antibiotic resistance genes in chicken gut microbiota commensals.</title>
        <authorList>
            <person name="Juricova H."/>
            <person name="Matiasovicova J."/>
            <person name="Kubasova T."/>
            <person name="Cejkova D."/>
            <person name="Rychlik I."/>
        </authorList>
    </citation>
    <scope>NUCLEOTIDE SEQUENCE</scope>
    <source>
        <strain evidence="2">An836</strain>
    </source>
</reference>
<name>A0A938WXF0_9BIFI</name>
<keyword evidence="3" id="KW-1185">Reference proteome</keyword>
<proteinExistence type="predicted"/>
<protein>
    <recommendedName>
        <fullName evidence="1">Phosphotyrosine protein phosphatase I domain-containing protein</fullName>
    </recommendedName>
</protein>
<dbReference type="GO" id="GO:0004725">
    <property type="term" value="F:protein tyrosine phosphatase activity"/>
    <property type="evidence" value="ECO:0007669"/>
    <property type="project" value="TreeGrafter"/>
</dbReference>
<sequence length="180" mass="19300">MRVLFVCHGNICRSALAEYLLRAALPAGADVEVASRGLLDIGPRTMDPQYLDWLAARGIDASGHHAAQVSGQDVSDAGLILLFTDQQLSELCERFPTASRKTWLLTDFAALAQRCLADGDLASAATPGRRLAAIAECAPFKRPFLPHPQDIEDPHHESAQLYADVAARIDGAVSAIAEVL</sequence>
<evidence type="ECO:0000259" key="1">
    <source>
        <dbReference type="SMART" id="SM00226"/>
    </source>
</evidence>
<dbReference type="SMART" id="SM00226">
    <property type="entry name" value="LMWPc"/>
    <property type="match status" value="1"/>
</dbReference>
<dbReference type="Gene3D" id="3.40.50.2300">
    <property type="match status" value="1"/>
</dbReference>
<dbReference type="InterPro" id="IPR050438">
    <property type="entry name" value="LMW_PTPase"/>
</dbReference>
<dbReference type="InterPro" id="IPR036196">
    <property type="entry name" value="Ptyr_pPase_sf"/>
</dbReference>
<accession>A0A938WXF0</accession>
<evidence type="ECO:0000313" key="2">
    <source>
        <dbReference type="EMBL" id="MBM6699626.1"/>
    </source>
</evidence>
<comment type="caution">
    <text evidence="2">The sequence shown here is derived from an EMBL/GenBank/DDBJ whole genome shotgun (WGS) entry which is preliminary data.</text>
</comment>
<dbReference type="Pfam" id="PF01451">
    <property type="entry name" value="LMWPc"/>
    <property type="match status" value="1"/>
</dbReference>
<dbReference type="AlphaFoldDB" id="A0A938WXF0"/>
<reference evidence="2" key="1">
    <citation type="submission" date="2020-08" db="EMBL/GenBank/DDBJ databases">
        <authorList>
            <person name="Cejkova D."/>
            <person name="Kubasova T."/>
            <person name="Jahodarova E."/>
            <person name="Rychlik I."/>
        </authorList>
    </citation>
    <scope>NUCLEOTIDE SEQUENCE</scope>
    <source>
        <strain evidence="2">An836</strain>
    </source>
</reference>
<evidence type="ECO:0000313" key="3">
    <source>
        <dbReference type="Proteomes" id="UP000718821"/>
    </source>
</evidence>
<gene>
    <name evidence="2" type="ORF">H7U32_04715</name>
</gene>